<dbReference type="EMBL" id="JRKJ01000002">
    <property type="protein sequence ID" value="KGQ20570.1"/>
    <property type="molecule type" value="Genomic_DNA"/>
</dbReference>
<sequence>MDAEFRTNEDGFAEADRLLPRVAAGDRAAFEILYRDTAPTLMGICLRVLPDRSEAEDVLQDVFVLVWGKAAQFDPARSRAIGWLCSIARHRAIDRLRTLPAPALRASIEWADETADPGPSPATRADAAATRVRLDDCIDELDPRRQALIRTAFYEGATYGELAQRSGSPLGSIKSWIRRALQQLKACLER</sequence>
<evidence type="ECO:0000256" key="1">
    <source>
        <dbReference type="ARBA" id="ARBA00010641"/>
    </source>
</evidence>
<evidence type="ECO:0000259" key="7">
    <source>
        <dbReference type="Pfam" id="PF04545"/>
    </source>
</evidence>
<keyword evidence="3" id="KW-0731">Sigma factor</keyword>
<evidence type="ECO:0000256" key="3">
    <source>
        <dbReference type="ARBA" id="ARBA00023082"/>
    </source>
</evidence>
<protein>
    <submittedName>
        <fullName evidence="8">RNA polymerase sigma-70 factor</fullName>
    </submittedName>
</protein>
<dbReference type="Pfam" id="PF04542">
    <property type="entry name" value="Sigma70_r2"/>
    <property type="match status" value="1"/>
</dbReference>
<dbReference type="GO" id="GO:0003677">
    <property type="term" value="F:DNA binding"/>
    <property type="evidence" value="ECO:0007669"/>
    <property type="project" value="UniProtKB-KW"/>
</dbReference>
<dbReference type="CDD" id="cd06171">
    <property type="entry name" value="Sigma70_r4"/>
    <property type="match status" value="1"/>
</dbReference>
<evidence type="ECO:0000313" key="8">
    <source>
        <dbReference type="EMBL" id="KGQ20570.1"/>
    </source>
</evidence>
<comment type="similarity">
    <text evidence="1">Belongs to the sigma-70 factor family. ECF subfamily.</text>
</comment>
<dbReference type="eggNOG" id="COG1595">
    <property type="taxonomic scope" value="Bacteria"/>
</dbReference>
<dbReference type="NCBIfam" id="TIGR02937">
    <property type="entry name" value="sigma70-ECF"/>
    <property type="match status" value="1"/>
</dbReference>
<dbReference type="SUPFAM" id="SSF88946">
    <property type="entry name" value="Sigma2 domain of RNA polymerase sigma factors"/>
    <property type="match status" value="1"/>
</dbReference>
<gene>
    <name evidence="8" type="ORF">LF41_1107</name>
</gene>
<dbReference type="PANTHER" id="PTHR43133">
    <property type="entry name" value="RNA POLYMERASE ECF-TYPE SIGMA FACTO"/>
    <property type="match status" value="1"/>
</dbReference>
<proteinExistence type="inferred from homology"/>
<evidence type="ECO:0000256" key="4">
    <source>
        <dbReference type="ARBA" id="ARBA00023125"/>
    </source>
</evidence>
<evidence type="ECO:0000313" key="9">
    <source>
        <dbReference type="Proteomes" id="UP000030518"/>
    </source>
</evidence>
<feature type="domain" description="RNA polymerase sigma-70 region 2" evidence="6">
    <location>
        <begin position="33"/>
        <end position="98"/>
    </location>
</feature>
<dbReference type="PATRIC" id="fig|1300345.3.peg.428"/>
<organism evidence="8 9">
    <name type="scientific">Lysobacter dokdonensis DS-58</name>
    <dbReference type="NCBI Taxonomy" id="1300345"/>
    <lineage>
        <taxon>Bacteria</taxon>
        <taxon>Pseudomonadati</taxon>
        <taxon>Pseudomonadota</taxon>
        <taxon>Gammaproteobacteria</taxon>
        <taxon>Lysobacterales</taxon>
        <taxon>Lysobacteraceae</taxon>
        <taxon>Noviluteimonas</taxon>
    </lineage>
</organism>
<dbReference type="InterPro" id="IPR007627">
    <property type="entry name" value="RNA_pol_sigma70_r2"/>
</dbReference>
<dbReference type="Proteomes" id="UP000030518">
    <property type="component" value="Unassembled WGS sequence"/>
</dbReference>
<evidence type="ECO:0000259" key="6">
    <source>
        <dbReference type="Pfam" id="PF04542"/>
    </source>
</evidence>
<reference evidence="8 9" key="1">
    <citation type="submission" date="2014-09" db="EMBL/GenBank/DDBJ databases">
        <title>Genome sequences of Lysobacter dokdonensis DS-58.</title>
        <authorList>
            <person name="Kim J.F."/>
            <person name="Kwak M.-J."/>
        </authorList>
    </citation>
    <scope>NUCLEOTIDE SEQUENCE [LARGE SCALE GENOMIC DNA]</scope>
    <source>
        <strain evidence="8 9">DS-58</strain>
    </source>
</reference>
<accession>A0A0A2WQL0</accession>
<dbReference type="InterPro" id="IPR007630">
    <property type="entry name" value="RNA_pol_sigma70_r4"/>
</dbReference>
<dbReference type="GO" id="GO:0006352">
    <property type="term" value="P:DNA-templated transcription initiation"/>
    <property type="evidence" value="ECO:0007669"/>
    <property type="project" value="InterPro"/>
</dbReference>
<dbReference type="Gene3D" id="1.10.10.10">
    <property type="entry name" value="Winged helix-like DNA-binding domain superfamily/Winged helix DNA-binding domain"/>
    <property type="match status" value="1"/>
</dbReference>
<dbReference type="InterPro" id="IPR039425">
    <property type="entry name" value="RNA_pol_sigma-70-like"/>
</dbReference>
<feature type="domain" description="RNA polymerase sigma-70 region 4" evidence="7">
    <location>
        <begin position="137"/>
        <end position="185"/>
    </location>
</feature>
<dbReference type="PANTHER" id="PTHR43133:SF62">
    <property type="entry name" value="RNA POLYMERASE SIGMA FACTOR SIGZ"/>
    <property type="match status" value="1"/>
</dbReference>
<dbReference type="Pfam" id="PF04545">
    <property type="entry name" value="Sigma70_r4"/>
    <property type="match status" value="1"/>
</dbReference>
<dbReference type="InterPro" id="IPR013324">
    <property type="entry name" value="RNA_pol_sigma_r3/r4-like"/>
</dbReference>
<dbReference type="RefSeq" id="WP_036165056.1">
    <property type="nucleotide sequence ID" value="NZ_JRKJ01000002.1"/>
</dbReference>
<dbReference type="InterPro" id="IPR013325">
    <property type="entry name" value="RNA_pol_sigma_r2"/>
</dbReference>
<evidence type="ECO:0000256" key="2">
    <source>
        <dbReference type="ARBA" id="ARBA00023015"/>
    </source>
</evidence>
<name>A0A0A2WQL0_9GAMM</name>
<dbReference type="STRING" id="1300345.LF41_1107"/>
<dbReference type="GO" id="GO:0016987">
    <property type="term" value="F:sigma factor activity"/>
    <property type="evidence" value="ECO:0007669"/>
    <property type="project" value="UniProtKB-KW"/>
</dbReference>
<dbReference type="Gene3D" id="1.10.1740.10">
    <property type="match status" value="1"/>
</dbReference>
<dbReference type="SUPFAM" id="SSF88659">
    <property type="entry name" value="Sigma3 and sigma4 domains of RNA polymerase sigma factors"/>
    <property type="match status" value="1"/>
</dbReference>
<keyword evidence="9" id="KW-1185">Reference proteome</keyword>
<comment type="caution">
    <text evidence="8">The sequence shown here is derived from an EMBL/GenBank/DDBJ whole genome shotgun (WGS) entry which is preliminary data.</text>
</comment>
<dbReference type="AlphaFoldDB" id="A0A0A2WQL0"/>
<keyword evidence="4" id="KW-0238">DNA-binding</keyword>
<dbReference type="InterPro" id="IPR014284">
    <property type="entry name" value="RNA_pol_sigma-70_dom"/>
</dbReference>
<dbReference type="InterPro" id="IPR036388">
    <property type="entry name" value="WH-like_DNA-bd_sf"/>
</dbReference>
<keyword evidence="5" id="KW-0804">Transcription</keyword>
<keyword evidence="2" id="KW-0805">Transcription regulation</keyword>
<evidence type="ECO:0000256" key="5">
    <source>
        <dbReference type="ARBA" id="ARBA00023163"/>
    </source>
</evidence>